<keyword evidence="3" id="KW-1185">Reference proteome</keyword>
<dbReference type="Proteomes" id="UP001438008">
    <property type="component" value="Unassembled WGS sequence"/>
</dbReference>
<dbReference type="InterPro" id="IPR014879">
    <property type="entry name" value="Spo0A_C"/>
</dbReference>
<name>A0ABV1FDU7_9FIRM</name>
<sequence>MRQSALYSLLQLAGLRAQYLGYAYFADAVLLASEDLTRLQNLRRDIYLPVAAKYHVSCPSVERDIRTARDVIFRHQNFEVFRTLGVYPLWKNAQPYPRECIAAFADYLARLS</sequence>
<protein>
    <submittedName>
        <fullName evidence="2">Sporulation initiation factor Spo0A C-terminal domain-containing protein</fullName>
    </submittedName>
</protein>
<accession>A0ABV1FDU7</accession>
<dbReference type="Pfam" id="PF08769">
    <property type="entry name" value="Spo0A_C"/>
    <property type="match status" value="1"/>
</dbReference>
<evidence type="ECO:0000259" key="1">
    <source>
        <dbReference type="Pfam" id="PF08769"/>
    </source>
</evidence>
<organism evidence="2 3">
    <name type="scientific">Laedolimicola intestinihominis</name>
    <dbReference type="NCBI Taxonomy" id="3133166"/>
    <lineage>
        <taxon>Bacteria</taxon>
        <taxon>Bacillati</taxon>
        <taxon>Bacillota</taxon>
        <taxon>Clostridia</taxon>
        <taxon>Lachnospirales</taxon>
        <taxon>Lachnospiraceae</taxon>
        <taxon>Laedolimicola</taxon>
    </lineage>
</organism>
<reference evidence="2 3" key="1">
    <citation type="submission" date="2024-03" db="EMBL/GenBank/DDBJ databases">
        <title>Human intestinal bacterial collection.</title>
        <authorList>
            <person name="Pauvert C."/>
            <person name="Hitch T.C.A."/>
            <person name="Clavel T."/>
        </authorList>
    </citation>
    <scope>NUCLEOTIDE SEQUENCE [LARGE SCALE GENOMIC DNA]</scope>
    <source>
        <strain evidence="2 3">CLA-AA-H132</strain>
    </source>
</reference>
<dbReference type="SUPFAM" id="SSF46894">
    <property type="entry name" value="C-terminal effector domain of the bipartite response regulators"/>
    <property type="match status" value="1"/>
</dbReference>
<evidence type="ECO:0000313" key="2">
    <source>
        <dbReference type="EMBL" id="MEQ2471446.1"/>
    </source>
</evidence>
<dbReference type="Gene3D" id="1.10.10.10">
    <property type="entry name" value="Winged helix-like DNA-binding domain superfamily/Winged helix DNA-binding domain"/>
    <property type="match status" value="1"/>
</dbReference>
<proteinExistence type="predicted"/>
<keyword evidence="2" id="KW-0648">Protein biosynthesis</keyword>
<dbReference type="RefSeq" id="WP_349163683.1">
    <property type="nucleotide sequence ID" value="NZ_JBBMFE010000002.1"/>
</dbReference>
<evidence type="ECO:0000313" key="3">
    <source>
        <dbReference type="Proteomes" id="UP001438008"/>
    </source>
</evidence>
<dbReference type="GO" id="GO:0003743">
    <property type="term" value="F:translation initiation factor activity"/>
    <property type="evidence" value="ECO:0007669"/>
    <property type="project" value="UniProtKB-KW"/>
</dbReference>
<dbReference type="EMBL" id="JBBMFE010000002">
    <property type="protein sequence ID" value="MEQ2471446.1"/>
    <property type="molecule type" value="Genomic_DNA"/>
</dbReference>
<comment type="caution">
    <text evidence="2">The sequence shown here is derived from an EMBL/GenBank/DDBJ whole genome shotgun (WGS) entry which is preliminary data.</text>
</comment>
<feature type="domain" description="Sporulation initiation factor Spo0A C-terminal" evidence="1">
    <location>
        <begin position="8"/>
        <end position="108"/>
    </location>
</feature>
<dbReference type="InterPro" id="IPR016032">
    <property type="entry name" value="Sig_transdc_resp-reg_C-effctor"/>
</dbReference>
<keyword evidence="2" id="KW-0396">Initiation factor</keyword>
<gene>
    <name evidence="2" type="ORF">WMO29_02875</name>
</gene>
<dbReference type="InterPro" id="IPR036388">
    <property type="entry name" value="WH-like_DNA-bd_sf"/>
</dbReference>